<dbReference type="AlphaFoldDB" id="A0AAE1PY08"/>
<evidence type="ECO:0000256" key="3">
    <source>
        <dbReference type="SAM" id="MobiDB-lite"/>
    </source>
</evidence>
<evidence type="ECO:0000259" key="5">
    <source>
        <dbReference type="PROSITE" id="PS51860"/>
    </source>
</evidence>
<feature type="compositionally biased region" description="Gly residues" evidence="3">
    <location>
        <begin position="458"/>
        <end position="469"/>
    </location>
</feature>
<comment type="caution">
    <text evidence="6">The sequence shown here is derived from an EMBL/GenBank/DDBJ whole genome shotgun (WGS) entry which is preliminary data.</text>
</comment>
<feature type="region of interest" description="Disordered" evidence="3">
    <location>
        <begin position="409"/>
        <end position="600"/>
    </location>
</feature>
<feature type="compositionally biased region" description="Polar residues" evidence="3">
    <location>
        <begin position="428"/>
        <end position="437"/>
    </location>
</feature>
<dbReference type="Gene3D" id="1.20.1270.60">
    <property type="entry name" value="Arfaptin homology (AH) domain/BAR domain"/>
    <property type="match status" value="1"/>
</dbReference>
<dbReference type="PANTHER" id="PTHR15735:SF12">
    <property type="entry name" value="CDC42-INTERACTING PROTEIN 4, ISOFORM B"/>
    <property type="match status" value="1"/>
</dbReference>
<dbReference type="InterPro" id="IPR031160">
    <property type="entry name" value="F_BAR_dom"/>
</dbReference>
<dbReference type="GO" id="GO:0007165">
    <property type="term" value="P:signal transduction"/>
    <property type="evidence" value="ECO:0007669"/>
    <property type="project" value="InterPro"/>
</dbReference>
<evidence type="ECO:0000259" key="4">
    <source>
        <dbReference type="PROSITE" id="PS51741"/>
    </source>
</evidence>
<name>A0AAE1PY08_9EUCA</name>
<dbReference type="SUPFAM" id="SSF103657">
    <property type="entry name" value="BAR/IMD domain-like"/>
    <property type="match status" value="1"/>
</dbReference>
<keyword evidence="1 2" id="KW-0175">Coiled coil</keyword>
<feature type="coiled-coil region" evidence="2">
    <location>
        <begin position="379"/>
        <end position="406"/>
    </location>
</feature>
<dbReference type="PROSITE" id="PS51741">
    <property type="entry name" value="F_BAR"/>
    <property type="match status" value="1"/>
</dbReference>
<dbReference type="InterPro" id="IPR027267">
    <property type="entry name" value="AH/BAR_dom_sf"/>
</dbReference>
<organism evidence="6 7">
    <name type="scientific">Petrolisthes manimaculis</name>
    <dbReference type="NCBI Taxonomy" id="1843537"/>
    <lineage>
        <taxon>Eukaryota</taxon>
        <taxon>Metazoa</taxon>
        <taxon>Ecdysozoa</taxon>
        <taxon>Arthropoda</taxon>
        <taxon>Crustacea</taxon>
        <taxon>Multicrustacea</taxon>
        <taxon>Malacostraca</taxon>
        <taxon>Eumalacostraca</taxon>
        <taxon>Eucarida</taxon>
        <taxon>Decapoda</taxon>
        <taxon>Pleocyemata</taxon>
        <taxon>Anomura</taxon>
        <taxon>Galatheoidea</taxon>
        <taxon>Porcellanidae</taxon>
        <taxon>Petrolisthes</taxon>
    </lineage>
</organism>
<feature type="compositionally biased region" description="Acidic residues" evidence="3">
    <location>
        <begin position="585"/>
        <end position="597"/>
    </location>
</feature>
<feature type="coiled-coil region" evidence="2">
    <location>
        <begin position="85"/>
        <end position="145"/>
    </location>
</feature>
<dbReference type="InterPro" id="IPR011072">
    <property type="entry name" value="HR1_rho-bd"/>
</dbReference>
<accession>A0AAE1PY08</accession>
<dbReference type="CDD" id="cd07653">
    <property type="entry name" value="F-BAR_CIP4-like"/>
    <property type="match status" value="1"/>
</dbReference>
<feature type="domain" description="REM-1" evidence="5">
    <location>
        <begin position="325"/>
        <end position="402"/>
    </location>
</feature>
<dbReference type="InterPro" id="IPR057870">
    <property type="entry name" value="HR1_TOCA"/>
</dbReference>
<evidence type="ECO:0000256" key="2">
    <source>
        <dbReference type="SAM" id="Coils"/>
    </source>
</evidence>
<dbReference type="EMBL" id="JAWZYT010000991">
    <property type="protein sequence ID" value="KAK4316741.1"/>
    <property type="molecule type" value="Genomic_DNA"/>
</dbReference>
<sequence>MCVCLQKGLRRLVKSYLPKKKECEDLQFSSVRSFRDVVSETADLAGQHEVISENLTAVVLAEIAALVKEFKEDRKKHLSDGNRVQQQLHHSLQQLEKAKKNYEKAFREAEKAQDNYLKADADLHLSRAEVEKQRMNASIKNQQCEDSKTEYANQLQKTNQLQGDHYNTVMPGIFQGLQDLDEKRINNFKNLLKKSVEIERSVFPIINKCLDGIVTAAESIDEQSDSQVVIERYKSGFTPPGDIPFDDLSTPRQNGGGGGGTGGGGGDSGHHPHHHHTPTTHTPLRQDTIKGTISASKLKKRGGIFGIFASNKNNFSFSEKDDFSDLPPNQRKKRIQQRIDDVTTKLHQETAARDGLLKMKEVYEGNPSLGDPMSIMGQLNDSCQRIEKLRSELQRYQNMLDDVDGDIQQQQQGSVGGGGGGGGASGGPSTPNASLTRQQQQQQQHAAPPPHPHNNNNSGGGLGGVGIGGASPRSSVASHRTSLSDESLSRSASDSSVCTNTHTSTTTSTTTTTTTTTTTNRVSATPTPTTTTTTTTTTPGEPKSTTTTTTTTTPPDTLPSQGSSHSPESGIGLSHNSLPGSDTYDQPDTDDNTEFYDTEPLPVIGTCNALYNFDGTSEGSMNMTEGEELNEIDMYVREFII</sequence>
<proteinExistence type="predicted"/>
<dbReference type="PROSITE" id="PS51860">
    <property type="entry name" value="REM_1"/>
    <property type="match status" value="1"/>
</dbReference>
<dbReference type="Proteomes" id="UP001292094">
    <property type="component" value="Unassembled WGS sequence"/>
</dbReference>
<evidence type="ECO:0000313" key="7">
    <source>
        <dbReference type="Proteomes" id="UP001292094"/>
    </source>
</evidence>
<keyword evidence="7" id="KW-1185">Reference proteome</keyword>
<feature type="compositionally biased region" description="Gly residues" evidence="3">
    <location>
        <begin position="414"/>
        <end position="426"/>
    </location>
</feature>
<feature type="compositionally biased region" description="Low complexity" evidence="3">
    <location>
        <begin position="484"/>
        <end position="560"/>
    </location>
</feature>
<evidence type="ECO:0008006" key="8">
    <source>
        <dbReference type="Google" id="ProtNLM"/>
    </source>
</evidence>
<dbReference type="Pfam" id="PF25610">
    <property type="entry name" value="HR1_TOCA"/>
    <property type="match status" value="1"/>
</dbReference>
<feature type="domain" description="F-BAR" evidence="4">
    <location>
        <begin position="1"/>
        <end position="225"/>
    </location>
</feature>
<feature type="compositionally biased region" description="Polar residues" evidence="3">
    <location>
        <begin position="574"/>
        <end position="584"/>
    </location>
</feature>
<evidence type="ECO:0000256" key="1">
    <source>
        <dbReference type="PROSITE-ProRule" id="PRU01077"/>
    </source>
</evidence>
<feature type="region of interest" description="Disordered" evidence="3">
    <location>
        <begin position="234"/>
        <end position="288"/>
    </location>
</feature>
<dbReference type="PANTHER" id="PTHR15735">
    <property type="entry name" value="FCH AND DOUBLE SH3 DOMAINS PROTEIN"/>
    <property type="match status" value="1"/>
</dbReference>
<dbReference type="Gene3D" id="6.10.140.470">
    <property type="match status" value="1"/>
</dbReference>
<feature type="compositionally biased region" description="Polar residues" evidence="3">
    <location>
        <begin position="472"/>
        <end position="481"/>
    </location>
</feature>
<protein>
    <recommendedName>
        <fullName evidence="8">Formin-binding protein 1-like</fullName>
    </recommendedName>
</protein>
<gene>
    <name evidence="6" type="ORF">Pmani_012126</name>
</gene>
<evidence type="ECO:0000313" key="6">
    <source>
        <dbReference type="EMBL" id="KAK4316741.1"/>
    </source>
</evidence>
<dbReference type="CDD" id="cd11619">
    <property type="entry name" value="HR1_CIP4-like"/>
    <property type="match status" value="1"/>
</dbReference>
<feature type="compositionally biased region" description="Gly residues" evidence="3">
    <location>
        <begin position="254"/>
        <end position="267"/>
    </location>
</feature>
<reference evidence="6" key="1">
    <citation type="submission" date="2023-11" db="EMBL/GenBank/DDBJ databases">
        <title>Genome assemblies of two species of porcelain crab, Petrolisthes cinctipes and Petrolisthes manimaculis (Anomura: Porcellanidae).</title>
        <authorList>
            <person name="Angst P."/>
        </authorList>
    </citation>
    <scope>NUCLEOTIDE SEQUENCE</scope>
    <source>
        <strain evidence="6">PB745_02</strain>
        <tissue evidence="6">Gill</tissue>
    </source>
</reference>